<gene>
    <name evidence="5" type="ORF">NA57DRAFT_64237</name>
</gene>
<feature type="domain" description="Rab-GAP TBC" evidence="4">
    <location>
        <begin position="74"/>
        <end position="258"/>
    </location>
</feature>
<evidence type="ECO:0000256" key="1">
    <source>
        <dbReference type="ARBA" id="ARBA00022468"/>
    </source>
</evidence>
<dbReference type="SUPFAM" id="SSF47923">
    <property type="entry name" value="Ypt/Rab-GAP domain of gyp1p"/>
    <property type="match status" value="1"/>
</dbReference>
<evidence type="ECO:0000256" key="3">
    <source>
        <dbReference type="SAM" id="Phobius"/>
    </source>
</evidence>
<dbReference type="FunFam" id="1.10.472.80:FF:000060">
    <property type="entry name" value="TBC domain protein, putative"/>
    <property type="match status" value="1"/>
</dbReference>
<proteinExistence type="predicted"/>
<dbReference type="AlphaFoldDB" id="A0A9P4IGS8"/>
<accession>A0A9P4IGS8</accession>
<evidence type="ECO:0000313" key="5">
    <source>
        <dbReference type="EMBL" id="KAF2101436.1"/>
    </source>
</evidence>
<dbReference type="Gene3D" id="1.10.8.1310">
    <property type="match status" value="1"/>
</dbReference>
<dbReference type="PANTHER" id="PTHR20913:SF7">
    <property type="entry name" value="RE60063P"/>
    <property type="match status" value="1"/>
</dbReference>
<evidence type="ECO:0000259" key="4">
    <source>
        <dbReference type="PROSITE" id="PS50086"/>
    </source>
</evidence>
<dbReference type="FunFam" id="1.10.8.1310:FF:000001">
    <property type="entry name" value="TBC1 domain family, member 20"/>
    <property type="match status" value="1"/>
</dbReference>
<name>A0A9P4IGS8_9PEZI</name>
<dbReference type="PANTHER" id="PTHR20913">
    <property type="entry name" value="TBC1 DOMAIN FAMILY MEMBER 20/GTPASE"/>
    <property type="match status" value="1"/>
</dbReference>
<reference evidence="5" key="1">
    <citation type="journal article" date="2020" name="Stud. Mycol.">
        <title>101 Dothideomycetes genomes: a test case for predicting lifestyles and emergence of pathogens.</title>
        <authorList>
            <person name="Haridas S."/>
            <person name="Albert R."/>
            <person name="Binder M."/>
            <person name="Bloem J."/>
            <person name="Labutti K."/>
            <person name="Salamov A."/>
            <person name="Andreopoulos B."/>
            <person name="Baker S."/>
            <person name="Barry K."/>
            <person name="Bills G."/>
            <person name="Bluhm B."/>
            <person name="Cannon C."/>
            <person name="Castanera R."/>
            <person name="Culley D."/>
            <person name="Daum C."/>
            <person name="Ezra D."/>
            <person name="Gonzalez J."/>
            <person name="Henrissat B."/>
            <person name="Kuo A."/>
            <person name="Liang C."/>
            <person name="Lipzen A."/>
            <person name="Lutzoni F."/>
            <person name="Magnuson J."/>
            <person name="Mondo S."/>
            <person name="Nolan M."/>
            <person name="Ohm R."/>
            <person name="Pangilinan J."/>
            <person name="Park H.-J."/>
            <person name="Ramirez L."/>
            <person name="Alfaro M."/>
            <person name="Sun H."/>
            <person name="Tritt A."/>
            <person name="Yoshinaga Y."/>
            <person name="Zwiers L.-H."/>
            <person name="Turgeon B."/>
            <person name="Goodwin S."/>
            <person name="Spatafora J."/>
            <person name="Crous P."/>
            <person name="Grigoriev I."/>
        </authorList>
    </citation>
    <scope>NUCLEOTIDE SEQUENCE</scope>
    <source>
        <strain evidence="5">CBS 133067</strain>
    </source>
</reference>
<keyword evidence="3" id="KW-1133">Transmembrane helix</keyword>
<dbReference type="InterPro" id="IPR035969">
    <property type="entry name" value="Rab-GAP_TBC_sf"/>
</dbReference>
<evidence type="ECO:0000256" key="2">
    <source>
        <dbReference type="SAM" id="MobiDB-lite"/>
    </source>
</evidence>
<organism evidence="5 6">
    <name type="scientific">Rhizodiscina lignyota</name>
    <dbReference type="NCBI Taxonomy" id="1504668"/>
    <lineage>
        <taxon>Eukaryota</taxon>
        <taxon>Fungi</taxon>
        <taxon>Dikarya</taxon>
        <taxon>Ascomycota</taxon>
        <taxon>Pezizomycotina</taxon>
        <taxon>Dothideomycetes</taxon>
        <taxon>Pleosporomycetidae</taxon>
        <taxon>Aulographales</taxon>
        <taxon>Rhizodiscinaceae</taxon>
        <taxon>Rhizodiscina</taxon>
    </lineage>
</organism>
<dbReference type="InterPro" id="IPR000195">
    <property type="entry name" value="Rab-GAP-TBC_dom"/>
</dbReference>
<keyword evidence="3" id="KW-0812">Transmembrane</keyword>
<evidence type="ECO:0000313" key="6">
    <source>
        <dbReference type="Proteomes" id="UP000799772"/>
    </source>
</evidence>
<feature type="compositionally biased region" description="Polar residues" evidence="2">
    <location>
        <begin position="30"/>
        <end position="42"/>
    </location>
</feature>
<feature type="compositionally biased region" description="Low complexity" evidence="2">
    <location>
        <begin position="1"/>
        <end position="14"/>
    </location>
</feature>
<dbReference type="Pfam" id="PF00566">
    <property type="entry name" value="RabGAP-TBC"/>
    <property type="match status" value="1"/>
</dbReference>
<feature type="transmembrane region" description="Helical" evidence="3">
    <location>
        <begin position="385"/>
        <end position="402"/>
    </location>
</feature>
<dbReference type="InterPro" id="IPR045913">
    <property type="entry name" value="TBC20/Gyp8-like"/>
</dbReference>
<protein>
    <recommendedName>
        <fullName evidence="4">Rab-GAP TBC domain-containing protein</fullName>
    </recommendedName>
</protein>
<comment type="caution">
    <text evidence="5">The sequence shown here is derived from an EMBL/GenBank/DDBJ whole genome shotgun (WGS) entry which is preliminary data.</text>
</comment>
<keyword evidence="1" id="KW-0343">GTPase activation</keyword>
<dbReference type="GO" id="GO:0005789">
    <property type="term" value="C:endoplasmic reticulum membrane"/>
    <property type="evidence" value="ECO:0007669"/>
    <property type="project" value="TreeGrafter"/>
</dbReference>
<sequence length="411" mass="46811">MDRRSSSSSSYASSLRAHFRSEPSEKTPLNGHTPSWTSERLPEAQQQKVMQILQACKDRNIAALASLAASRDGFVEDEVRRTAWPVLMGCDDSNADAKADWKTLPTHRDEDQVKLDVNRSFVYYPSGESEKQLEQRKEDLSDLITETLRRHPILCYFQGYHDIVQVFLLVLGRERAVSAIARLSLLRIRDFMLPALSPAMPHLYLLPAIIYVADPLLCRHISGTQPYFALAATLTLYAHDIQEYGDIARLFDFLLAREAVVSVYLYAVIILARKEELLEIPTDEPEMLHFTLSKLPQPLDLESLIEQTTYLFANHPPESLPFRAWRRISGNSVLKTTRDPTALSRQTIKDGERLFAKQAGELRRQQMVEAATKEMKRRLWTYRRPVVLTAAVAVGFLAWYIGMDSNFGVAK</sequence>
<feature type="region of interest" description="Disordered" evidence="2">
    <location>
        <begin position="1"/>
        <end position="42"/>
    </location>
</feature>
<dbReference type="OrthoDB" id="206700at2759"/>
<dbReference type="Gene3D" id="1.10.472.80">
    <property type="entry name" value="Ypt/Rab-GAP domain of gyp1p, domain 3"/>
    <property type="match status" value="1"/>
</dbReference>
<dbReference type="SMART" id="SM00164">
    <property type="entry name" value="TBC"/>
    <property type="match status" value="1"/>
</dbReference>
<keyword evidence="6" id="KW-1185">Reference proteome</keyword>
<dbReference type="GO" id="GO:0005096">
    <property type="term" value="F:GTPase activator activity"/>
    <property type="evidence" value="ECO:0007669"/>
    <property type="project" value="UniProtKB-KW"/>
</dbReference>
<dbReference type="PROSITE" id="PS50086">
    <property type="entry name" value="TBC_RABGAP"/>
    <property type="match status" value="1"/>
</dbReference>
<dbReference type="GO" id="GO:0006888">
    <property type="term" value="P:endoplasmic reticulum to Golgi vesicle-mediated transport"/>
    <property type="evidence" value="ECO:0007669"/>
    <property type="project" value="TreeGrafter"/>
</dbReference>
<keyword evidence="3" id="KW-0472">Membrane</keyword>
<dbReference type="EMBL" id="ML978123">
    <property type="protein sequence ID" value="KAF2101436.1"/>
    <property type="molecule type" value="Genomic_DNA"/>
</dbReference>
<dbReference type="Proteomes" id="UP000799772">
    <property type="component" value="Unassembled WGS sequence"/>
</dbReference>